<reference evidence="5" key="1">
    <citation type="journal article" date="2019" name="Int. J. Syst. Evol. Microbiol.">
        <title>The Global Catalogue of Microorganisms (GCM) 10K type strain sequencing project: providing services to taxonomists for standard genome sequencing and annotation.</title>
        <authorList>
            <consortium name="The Broad Institute Genomics Platform"/>
            <consortium name="The Broad Institute Genome Sequencing Center for Infectious Disease"/>
            <person name="Wu L."/>
            <person name="Ma J."/>
        </authorList>
    </citation>
    <scope>NUCLEOTIDE SEQUENCE [LARGE SCALE GENOMIC DNA]</scope>
    <source>
        <strain evidence="5">KCTC 42423</strain>
    </source>
</reference>
<dbReference type="InterPro" id="IPR012373">
    <property type="entry name" value="Ferrdict_sens_TM"/>
</dbReference>
<keyword evidence="5" id="KW-1185">Reference proteome</keyword>
<dbReference type="InterPro" id="IPR006860">
    <property type="entry name" value="FecR"/>
</dbReference>
<name>A0ABW5NFU7_9FLAO</name>
<gene>
    <name evidence="4" type="ORF">ACFSTE_19880</name>
</gene>
<keyword evidence="1" id="KW-0472">Membrane</keyword>
<organism evidence="4 5">
    <name type="scientific">Aquimarina hainanensis</name>
    <dbReference type="NCBI Taxonomy" id="1578017"/>
    <lineage>
        <taxon>Bacteria</taxon>
        <taxon>Pseudomonadati</taxon>
        <taxon>Bacteroidota</taxon>
        <taxon>Flavobacteriia</taxon>
        <taxon>Flavobacteriales</taxon>
        <taxon>Flavobacteriaceae</taxon>
        <taxon>Aquimarina</taxon>
    </lineage>
</organism>
<dbReference type="RefSeq" id="WP_378255321.1">
    <property type="nucleotide sequence ID" value="NZ_JBHSJV010000001.1"/>
</dbReference>
<dbReference type="EMBL" id="JBHULX010000039">
    <property type="protein sequence ID" value="MFD2593108.1"/>
    <property type="molecule type" value="Genomic_DNA"/>
</dbReference>
<feature type="transmembrane region" description="Helical" evidence="1">
    <location>
        <begin position="87"/>
        <end position="105"/>
    </location>
</feature>
<dbReference type="InterPro" id="IPR032508">
    <property type="entry name" value="FecR_C"/>
</dbReference>
<dbReference type="PANTHER" id="PTHR30273">
    <property type="entry name" value="PERIPLASMIC SIGNAL SENSOR AND SIGMA FACTOR ACTIVATOR FECR-RELATED"/>
    <property type="match status" value="1"/>
</dbReference>
<dbReference type="PANTHER" id="PTHR30273:SF2">
    <property type="entry name" value="PROTEIN FECR"/>
    <property type="match status" value="1"/>
</dbReference>
<dbReference type="PIRSF" id="PIRSF018266">
    <property type="entry name" value="FecR"/>
    <property type="match status" value="1"/>
</dbReference>
<keyword evidence="1" id="KW-1133">Transmembrane helix</keyword>
<evidence type="ECO:0000259" key="3">
    <source>
        <dbReference type="Pfam" id="PF16344"/>
    </source>
</evidence>
<evidence type="ECO:0000313" key="4">
    <source>
        <dbReference type="EMBL" id="MFD2593108.1"/>
    </source>
</evidence>
<evidence type="ECO:0000313" key="5">
    <source>
        <dbReference type="Proteomes" id="UP001597459"/>
    </source>
</evidence>
<keyword evidence="1" id="KW-0812">Transmembrane</keyword>
<dbReference type="Gene3D" id="2.60.120.1440">
    <property type="match status" value="1"/>
</dbReference>
<proteinExistence type="predicted"/>
<dbReference type="Pfam" id="PF04773">
    <property type="entry name" value="FecR"/>
    <property type="match status" value="1"/>
</dbReference>
<dbReference type="Gene3D" id="3.55.50.30">
    <property type="match status" value="1"/>
</dbReference>
<comment type="caution">
    <text evidence="4">The sequence shown here is derived from an EMBL/GenBank/DDBJ whole genome shotgun (WGS) entry which is preliminary data.</text>
</comment>
<evidence type="ECO:0000256" key="1">
    <source>
        <dbReference type="SAM" id="Phobius"/>
    </source>
</evidence>
<dbReference type="Proteomes" id="UP001597459">
    <property type="component" value="Unassembled WGS sequence"/>
</dbReference>
<accession>A0ABW5NFU7</accession>
<dbReference type="Pfam" id="PF16344">
    <property type="entry name" value="FecR_C"/>
    <property type="match status" value="1"/>
</dbReference>
<sequence>MDNFYEILSKHFLKETTAAEEAQVSLFIEQNKTEYLMLKRLWDLEGAEVNIIDFDTETALDKIEKAVQARKKETPKVIPLYTYLRRIAAILVVLFMVTAAGYYLYSDMTEENIVIAENTNSSKGKEVILADGTKVWLNKNATLQYPNRFSSNIRNVELKGEAFFDVAENKEKPFVITMNDSEVTVLGTSFNIKNDSTETKVTVATGKVGVKASHINASVVVTPGYTAFLNAHELVAYENRDKNFMSWKTGIFEFNNTPLTEVITYLNQYYEKQISVVDETSIDCNLSTKFSKIALSEVIEILRITCGIQIIEEKESYKIE</sequence>
<protein>
    <submittedName>
        <fullName evidence="4">FecR family protein</fullName>
    </submittedName>
</protein>
<evidence type="ECO:0000259" key="2">
    <source>
        <dbReference type="Pfam" id="PF04773"/>
    </source>
</evidence>
<feature type="domain" description="FecR protein" evidence="2">
    <location>
        <begin position="118"/>
        <end position="208"/>
    </location>
</feature>
<feature type="domain" description="Protein FecR C-terminal" evidence="3">
    <location>
        <begin position="252"/>
        <end position="314"/>
    </location>
</feature>